<dbReference type="InterPro" id="IPR000045">
    <property type="entry name" value="Prepilin_IV_endopep_pep"/>
</dbReference>
<evidence type="ECO:0000256" key="19">
    <source>
        <dbReference type="SAM" id="Phobius"/>
    </source>
</evidence>
<comment type="catalytic activity">
    <reaction evidence="14 18">
        <text>Typically cleaves a -Gly-|-Phe- bond to release an N-terminal, basic peptide of 5-8 residues from type IV prepilin, and then N-methylates the new N-terminal amino group, the methyl donor being S-adenosyl-L-methionine.</text>
        <dbReference type="EC" id="3.4.23.43"/>
    </reaction>
</comment>
<dbReference type="PANTHER" id="PTHR30487">
    <property type="entry name" value="TYPE 4 PREPILIN-LIKE PROTEINS LEADER PEPTIDE-PROCESSING ENZYME"/>
    <property type="match status" value="1"/>
</dbReference>
<dbReference type="InterPro" id="IPR050882">
    <property type="entry name" value="Prepilin_peptidase/N-MTase"/>
</dbReference>
<dbReference type="GO" id="GO:0032259">
    <property type="term" value="P:methylation"/>
    <property type="evidence" value="ECO:0007669"/>
    <property type="project" value="UniProtKB-KW"/>
</dbReference>
<evidence type="ECO:0000256" key="14">
    <source>
        <dbReference type="ARBA" id="ARBA00050401"/>
    </source>
</evidence>
<evidence type="ECO:0000256" key="8">
    <source>
        <dbReference type="ARBA" id="ARBA00022691"/>
    </source>
</evidence>
<dbReference type="GO" id="GO:0008168">
    <property type="term" value="F:methyltransferase activity"/>
    <property type="evidence" value="ECO:0007669"/>
    <property type="project" value="UniProtKB-KW"/>
</dbReference>
<comment type="function">
    <text evidence="18">Plays an essential role in type IV pili and type II pseudopili formation by proteolytically removing the leader sequence from substrate proteins and subsequently monomethylating the alpha-amino group of the newly exposed N-terminal phenylalanine.</text>
</comment>
<evidence type="ECO:0000259" key="21">
    <source>
        <dbReference type="Pfam" id="PF06750"/>
    </source>
</evidence>
<evidence type="ECO:0000256" key="16">
    <source>
        <dbReference type="ARBA" id="ARBA00071870"/>
    </source>
</evidence>
<evidence type="ECO:0000256" key="7">
    <source>
        <dbReference type="ARBA" id="ARBA00022679"/>
    </source>
</evidence>
<keyword evidence="7 18" id="KW-0808">Transferase</keyword>
<dbReference type="FunFam" id="1.20.120.1220:FF:000001">
    <property type="entry name" value="Type 4 prepilin-like proteins leader peptide-processing enzyme"/>
    <property type="match status" value="1"/>
</dbReference>
<keyword evidence="3" id="KW-1003">Cell membrane</keyword>
<evidence type="ECO:0000256" key="2">
    <source>
        <dbReference type="ARBA" id="ARBA00005801"/>
    </source>
</evidence>
<evidence type="ECO:0000256" key="5">
    <source>
        <dbReference type="ARBA" id="ARBA00022603"/>
    </source>
</evidence>
<sequence>MSLFDLLQTVPAAFVAACLILGLMVGSFLNVVIHRLPKMMELNWRQQCAEFSSAGQADSVSPETASGELATHPPYNLIVPRSACPHCNHPISAWENIPIFSYLLLRGKCRGCGAAISPRYPIIEAISGLLCAYAAWHFGFGPAGAGALLLIWALLALTAIDFDTQLLPDDITLPLLWTGLLFNLSGVYTDISSAVLGAVFGYLALWLVYWGFKLATGKEGMGYGDFKLLAALGAWMGWQMLPLIILLSSLVGAVAGITLIVAFRHGRNIPIPFGPYLAGGGLIALFWGQTLTRGYLHLLSVS</sequence>
<accession>A0A139BXD5</accession>
<dbReference type="PATRIC" id="fig|1796491.3.peg.575"/>
<evidence type="ECO:0000313" key="22">
    <source>
        <dbReference type="EMBL" id="KXS33365.1"/>
    </source>
</evidence>
<evidence type="ECO:0000256" key="13">
    <source>
        <dbReference type="ARBA" id="ARBA00023268"/>
    </source>
</evidence>
<dbReference type="GO" id="GO:0004190">
    <property type="term" value="F:aspartic-type endopeptidase activity"/>
    <property type="evidence" value="ECO:0007669"/>
    <property type="project" value="UniProtKB-EC"/>
</dbReference>
<dbReference type="InterPro" id="IPR010627">
    <property type="entry name" value="Prepilin_pept_A24_N"/>
</dbReference>
<feature type="transmembrane region" description="Helical" evidence="19">
    <location>
        <begin position="180"/>
        <end position="208"/>
    </location>
</feature>
<evidence type="ECO:0000256" key="3">
    <source>
        <dbReference type="ARBA" id="ARBA00022475"/>
    </source>
</evidence>
<proteinExistence type="inferred from homology"/>
<dbReference type="GO" id="GO:0005886">
    <property type="term" value="C:plasma membrane"/>
    <property type="evidence" value="ECO:0007669"/>
    <property type="project" value="UniProtKB-SubCell"/>
</dbReference>
<evidence type="ECO:0000256" key="10">
    <source>
        <dbReference type="ARBA" id="ARBA00022801"/>
    </source>
</evidence>
<dbReference type="AlphaFoldDB" id="A0A139BXD5"/>
<protein>
    <recommendedName>
        <fullName evidence="16 18">Prepilin leader peptidase/N-methyltransferase</fullName>
        <ecNumber evidence="18">2.1.1.-</ecNumber>
        <ecNumber evidence="15 18">3.4.23.43</ecNumber>
    </recommendedName>
</protein>
<comment type="similarity">
    <text evidence="2 17">Belongs to the peptidase A24 family.</text>
</comment>
<reference evidence="22 23" key="1">
    <citation type="submission" date="2016-02" db="EMBL/GenBank/DDBJ databases">
        <authorList>
            <person name="Wen L."/>
            <person name="He K."/>
            <person name="Yang H."/>
        </authorList>
    </citation>
    <scope>NUCLEOTIDE SEQUENCE [LARGE SCALE GENOMIC DNA]</scope>
    <source>
        <strain evidence="22">ShG14-8</strain>
    </source>
</reference>
<evidence type="ECO:0000256" key="18">
    <source>
        <dbReference type="RuleBase" id="RU003794"/>
    </source>
</evidence>
<keyword evidence="11 19" id="KW-1133">Transmembrane helix</keyword>
<keyword evidence="9 18" id="KW-0812">Transmembrane</keyword>
<feature type="transmembrane region" description="Helical" evidence="19">
    <location>
        <begin position="138"/>
        <end position="160"/>
    </location>
</feature>
<dbReference type="EC" id="2.1.1.-" evidence="18"/>
<feature type="domain" description="Prepilin peptidase A24 N-terminal" evidence="21">
    <location>
        <begin position="20"/>
        <end position="138"/>
    </location>
</feature>
<feature type="transmembrane region" description="Helical" evidence="19">
    <location>
        <begin position="275"/>
        <end position="296"/>
    </location>
</feature>
<organism evidence="22 23">
    <name type="scientific">Candidatus Gallionella acididurans</name>
    <dbReference type="NCBI Taxonomy" id="1796491"/>
    <lineage>
        <taxon>Bacteria</taxon>
        <taxon>Pseudomonadati</taxon>
        <taxon>Pseudomonadota</taxon>
        <taxon>Betaproteobacteria</taxon>
        <taxon>Nitrosomonadales</taxon>
        <taxon>Gallionellaceae</taxon>
        <taxon>Gallionella</taxon>
    </lineage>
</organism>
<dbReference type="InterPro" id="IPR014032">
    <property type="entry name" value="Peptidase_A24A_bac"/>
</dbReference>
<dbReference type="Pfam" id="PF01478">
    <property type="entry name" value="Peptidase_A24"/>
    <property type="match status" value="1"/>
</dbReference>
<dbReference type="PANTHER" id="PTHR30487:SF0">
    <property type="entry name" value="PREPILIN LEADER PEPTIDASE_N-METHYLTRANSFERASE-RELATED"/>
    <property type="match status" value="1"/>
</dbReference>
<comment type="caution">
    <text evidence="22">The sequence shown here is derived from an EMBL/GenBank/DDBJ whole genome shotgun (WGS) entry which is preliminary data.</text>
</comment>
<evidence type="ECO:0000256" key="11">
    <source>
        <dbReference type="ARBA" id="ARBA00022989"/>
    </source>
</evidence>
<dbReference type="Pfam" id="PF06750">
    <property type="entry name" value="A24_N_bact"/>
    <property type="match status" value="1"/>
</dbReference>
<keyword evidence="12 19" id="KW-0472">Membrane</keyword>
<keyword evidence="4" id="KW-0997">Cell inner membrane</keyword>
<name>A0A139BXD5_9PROT</name>
<dbReference type="Gene3D" id="1.20.120.1220">
    <property type="match status" value="1"/>
</dbReference>
<feature type="domain" description="Prepilin type IV endopeptidase peptidase" evidence="20">
    <location>
        <begin position="148"/>
        <end position="257"/>
    </location>
</feature>
<comment type="subcellular location">
    <subcellularLocation>
        <location evidence="1">Cell inner membrane</location>
        <topology evidence="1">Multi-pass membrane protein</topology>
    </subcellularLocation>
    <subcellularLocation>
        <location evidence="18">Cell membrane</location>
        <topology evidence="18">Multi-pass membrane protein</topology>
    </subcellularLocation>
</comment>
<feature type="transmembrane region" description="Helical" evidence="19">
    <location>
        <begin position="244"/>
        <end position="263"/>
    </location>
</feature>
<evidence type="ECO:0000256" key="15">
    <source>
        <dbReference type="ARBA" id="ARBA00067082"/>
    </source>
</evidence>
<dbReference type="EMBL" id="LSLI01000007">
    <property type="protein sequence ID" value="KXS33365.1"/>
    <property type="molecule type" value="Genomic_DNA"/>
</dbReference>
<keyword evidence="8" id="KW-0949">S-adenosyl-L-methionine</keyword>
<dbReference type="Proteomes" id="UP000070578">
    <property type="component" value="Unassembled WGS sequence"/>
</dbReference>
<feature type="transmembrane region" description="Helical" evidence="19">
    <location>
        <begin position="12"/>
        <end position="33"/>
    </location>
</feature>
<keyword evidence="13 18" id="KW-0511">Multifunctional enzyme</keyword>
<dbReference type="GO" id="GO:0006465">
    <property type="term" value="P:signal peptide processing"/>
    <property type="evidence" value="ECO:0007669"/>
    <property type="project" value="TreeGrafter"/>
</dbReference>
<evidence type="ECO:0000256" key="17">
    <source>
        <dbReference type="RuleBase" id="RU003793"/>
    </source>
</evidence>
<evidence type="ECO:0000256" key="1">
    <source>
        <dbReference type="ARBA" id="ARBA00004429"/>
    </source>
</evidence>
<evidence type="ECO:0000256" key="9">
    <source>
        <dbReference type="ARBA" id="ARBA00022692"/>
    </source>
</evidence>
<keyword evidence="10 18" id="KW-0378">Hydrolase</keyword>
<keyword evidence="6 18" id="KW-0645">Protease</keyword>
<dbReference type="PRINTS" id="PR00864">
    <property type="entry name" value="PREPILNPTASE"/>
</dbReference>
<gene>
    <name evidence="22" type="ORF">AWT59_0527</name>
</gene>
<evidence type="ECO:0000313" key="23">
    <source>
        <dbReference type="Proteomes" id="UP000070578"/>
    </source>
</evidence>
<dbReference type="EC" id="3.4.23.43" evidence="15 18"/>
<evidence type="ECO:0000256" key="4">
    <source>
        <dbReference type="ARBA" id="ARBA00022519"/>
    </source>
</evidence>
<keyword evidence="5 18" id="KW-0489">Methyltransferase</keyword>
<evidence type="ECO:0000256" key="6">
    <source>
        <dbReference type="ARBA" id="ARBA00022670"/>
    </source>
</evidence>
<evidence type="ECO:0000259" key="20">
    <source>
        <dbReference type="Pfam" id="PF01478"/>
    </source>
</evidence>
<evidence type="ECO:0000256" key="12">
    <source>
        <dbReference type="ARBA" id="ARBA00023136"/>
    </source>
</evidence>
<reference evidence="22 23" key="2">
    <citation type="submission" date="2016-03" db="EMBL/GenBank/DDBJ databases">
        <title>New uncultured bacterium of the family Gallionellaceae from acid mine drainage: description and reconstruction of genome based on metagenomic analysis of microbial community.</title>
        <authorList>
            <person name="Kadnikov V."/>
            <person name="Ivasenko D."/>
            <person name="Beletsky A."/>
            <person name="Mardanov A."/>
            <person name="Danilova E."/>
            <person name="Pimenov N."/>
            <person name="Karnachuk O."/>
            <person name="Ravin N."/>
        </authorList>
    </citation>
    <scope>NUCLEOTIDE SEQUENCE [LARGE SCALE GENOMIC DNA]</scope>
    <source>
        <strain evidence="22">ShG14-8</strain>
    </source>
</reference>